<dbReference type="EMBL" id="KZ679284">
    <property type="protein sequence ID" value="PTB34998.1"/>
    <property type="molecule type" value="Genomic_DNA"/>
</dbReference>
<sequence length="68" mass="7788">MPPFTQPVAAVFGGTRIGNRDQFMPHTHLETFLQTLTRHHVTKIDTAQVSQTNYIRPMKYVPPAEPRN</sequence>
<name>A0A2T3YR05_TRIA4</name>
<evidence type="ECO:0000313" key="1">
    <source>
        <dbReference type="EMBL" id="PTB34998.1"/>
    </source>
</evidence>
<proteinExistence type="predicted"/>
<reference evidence="1 2" key="1">
    <citation type="submission" date="2016-07" db="EMBL/GenBank/DDBJ databases">
        <title>Multiple horizontal gene transfer events from other fungi enriched the ability of initially mycotrophic Trichoderma (Ascomycota) to feed on dead plant biomass.</title>
        <authorList>
            <consortium name="DOE Joint Genome Institute"/>
            <person name="Aerts A."/>
            <person name="Atanasova L."/>
            <person name="Chenthamara K."/>
            <person name="Zhang J."/>
            <person name="Grujic M."/>
            <person name="Henrissat B."/>
            <person name="Kuo A."/>
            <person name="Salamov A."/>
            <person name="Lipzen A."/>
            <person name="Labutti K."/>
            <person name="Barry K."/>
            <person name="Miao Y."/>
            <person name="Rahimi M.J."/>
            <person name="Shen Q."/>
            <person name="Grigoriev I.V."/>
            <person name="Kubicek C.P."/>
            <person name="Druzhinina I.S."/>
        </authorList>
    </citation>
    <scope>NUCLEOTIDE SEQUENCE [LARGE SCALE GENOMIC DNA]</scope>
    <source>
        <strain evidence="1 2">CBS 433.97</strain>
    </source>
</reference>
<protein>
    <submittedName>
        <fullName evidence="1">Uncharacterized protein</fullName>
    </submittedName>
</protein>
<gene>
    <name evidence="1" type="ORF">M441DRAFT_63061</name>
</gene>
<keyword evidence="2" id="KW-1185">Reference proteome</keyword>
<dbReference type="Proteomes" id="UP000240493">
    <property type="component" value="Unassembled WGS sequence"/>
</dbReference>
<dbReference type="AlphaFoldDB" id="A0A2T3YR05"/>
<organism evidence="1 2">
    <name type="scientific">Trichoderma asperellum (strain ATCC 204424 / CBS 433.97 / NBRC 101777)</name>
    <dbReference type="NCBI Taxonomy" id="1042311"/>
    <lineage>
        <taxon>Eukaryota</taxon>
        <taxon>Fungi</taxon>
        <taxon>Dikarya</taxon>
        <taxon>Ascomycota</taxon>
        <taxon>Pezizomycotina</taxon>
        <taxon>Sordariomycetes</taxon>
        <taxon>Hypocreomycetidae</taxon>
        <taxon>Hypocreales</taxon>
        <taxon>Hypocreaceae</taxon>
        <taxon>Trichoderma</taxon>
    </lineage>
</organism>
<accession>A0A2T3YR05</accession>
<evidence type="ECO:0000313" key="2">
    <source>
        <dbReference type="Proteomes" id="UP000240493"/>
    </source>
</evidence>